<dbReference type="Proteomes" id="UP000182975">
    <property type="component" value="Unassembled WGS sequence"/>
</dbReference>
<feature type="domain" description="NADH:ubiquinone oxidoreductase 30kDa subunit" evidence="1">
    <location>
        <begin position="29"/>
        <end position="94"/>
    </location>
</feature>
<organism evidence="2 3">
    <name type="scientific">Denitrobacterium detoxificans</name>
    <dbReference type="NCBI Taxonomy" id="79604"/>
    <lineage>
        <taxon>Bacteria</taxon>
        <taxon>Bacillati</taxon>
        <taxon>Actinomycetota</taxon>
        <taxon>Coriobacteriia</taxon>
        <taxon>Eggerthellales</taxon>
        <taxon>Eggerthellaceae</taxon>
        <taxon>Denitrobacterium</taxon>
    </lineage>
</organism>
<proteinExistence type="predicted"/>
<evidence type="ECO:0000259" key="1">
    <source>
        <dbReference type="Pfam" id="PF00329"/>
    </source>
</evidence>
<dbReference type="EMBL" id="FOEC01000009">
    <property type="protein sequence ID" value="SEO87034.1"/>
    <property type="molecule type" value="Genomic_DNA"/>
</dbReference>
<evidence type="ECO:0000313" key="3">
    <source>
        <dbReference type="Proteomes" id="UP000182975"/>
    </source>
</evidence>
<dbReference type="InterPro" id="IPR001268">
    <property type="entry name" value="NADH_UbQ_OxRdtase_30kDa_su"/>
</dbReference>
<keyword evidence="3" id="KW-1185">Reference proteome</keyword>
<dbReference type="Pfam" id="PF00329">
    <property type="entry name" value="Complex1_30kDa"/>
    <property type="match status" value="1"/>
</dbReference>
<evidence type="ECO:0000313" key="2">
    <source>
        <dbReference type="EMBL" id="SEO87034.1"/>
    </source>
</evidence>
<gene>
    <name evidence="2" type="ORF">SAMN02910314_01441</name>
</gene>
<dbReference type="AlphaFoldDB" id="A0A1H8T909"/>
<dbReference type="GO" id="GO:0008137">
    <property type="term" value="F:NADH dehydrogenase (ubiquinone) activity"/>
    <property type="evidence" value="ECO:0007669"/>
    <property type="project" value="InterPro"/>
</dbReference>
<sequence>MAIDQHFQDIQLSELRAIAQRRNAEGWRAVQTHCVNAEEGIDITYTFEREGIYENFRIRGVQKTDEVPSLQDMFLGLFPFENEAHDLFGVNMIGMVLDFQGAFYDLAMKEPMTVISPEQKAAREKAAKIAAAKAAKAKAAAAKKAAEEGEGE</sequence>
<reference evidence="3" key="1">
    <citation type="submission" date="2016-10" db="EMBL/GenBank/DDBJ databases">
        <authorList>
            <person name="Varghese N."/>
        </authorList>
    </citation>
    <scope>NUCLEOTIDE SEQUENCE [LARGE SCALE GENOMIC DNA]</scope>
    <source>
        <strain evidence="3">DSM 21843</strain>
    </source>
</reference>
<dbReference type="OrthoDB" id="3178054at2"/>
<protein>
    <submittedName>
        <fullName evidence="2">Respiratory-chain NADH dehydrogenase, subunit</fullName>
    </submittedName>
</protein>
<accession>A0A1H8T909</accession>
<name>A0A1H8T909_9ACTN</name>
<dbReference type="RefSeq" id="WP_066662448.1">
    <property type="nucleotide sequence ID" value="NZ_CP011402.1"/>
</dbReference>
<dbReference type="SUPFAM" id="SSF143243">
    <property type="entry name" value="Nqo5-like"/>
    <property type="match status" value="1"/>
</dbReference>
<dbReference type="InterPro" id="IPR037232">
    <property type="entry name" value="NADH_quin_OxRdtase_su_C/D-like"/>
</dbReference>